<gene>
    <name evidence="2" type="ORF">GCM10025870_32760</name>
</gene>
<keyword evidence="1" id="KW-0732">Signal</keyword>
<organism evidence="2 3">
    <name type="scientific">Agromyces marinus</name>
    <dbReference type="NCBI Taxonomy" id="1389020"/>
    <lineage>
        <taxon>Bacteria</taxon>
        <taxon>Bacillati</taxon>
        <taxon>Actinomycetota</taxon>
        <taxon>Actinomycetes</taxon>
        <taxon>Micrococcales</taxon>
        <taxon>Microbacteriaceae</taxon>
        <taxon>Agromyces</taxon>
    </lineage>
</organism>
<dbReference type="EMBL" id="AP027734">
    <property type="protein sequence ID" value="BDZ56203.1"/>
    <property type="molecule type" value="Genomic_DNA"/>
</dbReference>
<evidence type="ECO:0000256" key="1">
    <source>
        <dbReference type="SAM" id="SignalP"/>
    </source>
</evidence>
<feature type="signal peptide" evidence="1">
    <location>
        <begin position="1"/>
        <end position="22"/>
    </location>
</feature>
<feature type="chain" id="PRO_5047046282" evidence="1">
    <location>
        <begin position="23"/>
        <end position="162"/>
    </location>
</feature>
<proteinExistence type="predicted"/>
<dbReference type="Proteomes" id="UP001321477">
    <property type="component" value="Chromosome"/>
</dbReference>
<reference evidence="3" key="1">
    <citation type="journal article" date="2019" name="Int. J. Syst. Evol. Microbiol.">
        <title>The Global Catalogue of Microorganisms (GCM) 10K type strain sequencing project: providing services to taxonomists for standard genome sequencing and annotation.</title>
        <authorList>
            <consortium name="The Broad Institute Genomics Platform"/>
            <consortium name="The Broad Institute Genome Sequencing Center for Infectious Disease"/>
            <person name="Wu L."/>
            <person name="Ma J."/>
        </authorList>
    </citation>
    <scope>NUCLEOTIDE SEQUENCE [LARGE SCALE GENOMIC DNA]</scope>
    <source>
        <strain evidence="3">NBRC 109019</strain>
    </source>
</reference>
<keyword evidence="3" id="KW-1185">Reference proteome</keyword>
<accession>A0ABN6YG49</accession>
<name>A0ABN6YG49_9MICO</name>
<evidence type="ECO:0000313" key="3">
    <source>
        <dbReference type="Proteomes" id="UP001321477"/>
    </source>
</evidence>
<dbReference type="PROSITE" id="PS51257">
    <property type="entry name" value="PROKAR_LIPOPROTEIN"/>
    <property type="match status" value="1"/>
</dbReference>
<sequence length="162" mass="17330">MVNRWKRFVAAASILGLTLSLAACNRNYEILGPYSLGYDGQHLLVGICTNLQVHHVRLSATPPGSQARGDTVSVWEASGDAQAREGDRLIVGGTNPGLRNEVVLDDAYPEPGVLFVLGFNDLSDAALSAVFEIPDDGLAPGSWLTPLDEIRETPCEALERTG</sequence>
<protein>
    <submittedName>
        <fullName evidence="2">Uncharacterized protein</fullName>
    </submittedName>
</protein>
<evidence type="ECO:0000313" key="2">
    <source>
        <dbReference type="EMBL" id="BDZ56203.1"/>
    </source>
</evidence>